<dbReference type="EMBL" id="KB445798">
    <property type="protein sequence ID" value="EMD36528.1"/>
    <property type="molecule type" value="Genomic_DNA"/>
</dbReference>
<keyword evidence="1" id="KW-0347">Helicase</keyword>
<dbReference type="AlphaFoldDB" id="M2QHL8"/>
<dbReference type="InterPro" id="IPR027417">
    <property type="entry name" value="P-loop_NTPase"/>
</dbReference>
<proteinExistence type="inferred from homology"/>
<dbReference type="GO" id="GO:0005524">
    <property type="term" value="F:ATP binding"/>
    <property type="evidence" value="ECO:0007669"/>
    <property type="project" value="UniProtKB-KW"/>
</dbReference>
<keyword evidence="1" id="KW-0067">ATP-binding</keyword>
<evidence type="ECO:0000259" key="2">
    <source>
        <dbReference type="Pfam" id="PF05970"/>
    </source>
</evidence>
<name>M2QHL8_CERS8</name>
<keyword evidence="1" id="KW-0234">DNA repair</keyword>
<dbReference type="GO" id="GO:0043139">
    <property type="term" value="F:5'-3' DNA helicase activity"/>
    <property type="evidence" value="ECO:0007669"/>
    <property type="project" value="UniProtKB-EC"/>
</dbReference>
<evidence type="ECO:0000313" key="4">
    <source>
        <dbReference type="Proteomes" id="UP000016930"/>
    </source>
</evidence>
<keyword evidence="1" id="KW-0547">Nucleotide-binding</keyword>
<keyword evidence="4" id="KW-1185">Reference proteome</keyword>
<feature type="non-terminal residue" evidence="3">
    <location>
        <position position="1"/>
    </location>
</feature>
<dbReference type="HOGENOM" id="CLU_161528_0_1_1"/>
<keyword evidence="1" id="KW-0233">DNA recombination</keyword>
<keyword evidence="1" id="KW-0378">Hydrolase</keyword>
<evidence type="ECO:0000256" key="1">
    <source>
        <dbReference type="RuleBase" id="RU363044"/>
    </source>
</evidence>
<dbReference type="GO" id="GO:0006310">
    <property type="term" value="P:DNA recombination"/>
    <property type="evidence" value="ECO:0007669"/>
    <property type="project" value="UniProtKB-KW"/>
</dbReference>
<dbReference type="EC" id="5.6.2.3" evidence="1"/>
<comment type="similarity">
    <text evidence="1">Belongs to the helicase family.</text>
</comment>
<organism evidence="3 4">
    <name type="scientific">Ceriporiopsis subvermispora (strain B)</name>
    <name type="common">White-rot fungus</name>
    <name type="synonym">Gelatoporia subvermispora</name>
    <dbReference type="NCBI Taxonomy" id="914234"/>
    <lineage>
        <taxon>Eukaryota</taxon>
        <taxon>Fungi</taxon>
        <taxon>Dikarya</taxon>
        <taxon>Basidiomycota</taxon>
        <taxon>Agaricomycotina</taxon>
        <taxon>Agaricomycetes</taxon>
        <taxon>Polyporales</taxon>
        <taxon>Gelatoporiaceae</taxon>
        <taxon>Gelatoporia</taxon>
    </lineage>
</organism>
<dbReference type="Gene3D" id="3.40.50.300">
    <property type="entry name" value="P-loop containing nucleotide triphosphate hydrolases"/>
    <property type="match status" value="1"/>
</dbReference>
<dbReference type="OrthoDB" id="432234at2759"/>
<accession>M2QHL8</accession>
<dbReference type="GO" id="GO:0000723">
    <property type="term" value="P:telomere maintenance"/>
    <property type="evidence" value="ECO:0007669"/>
    <property type="project" value="InterPro"/>
</dbReference>
<dbReference type="SUPFAM" id="SSF52540">
    <property type="entry name" value="P-loop containing nucleoside triphosphate hydrolases"/>
    <property type="match status" value="1"/>
</dbReference>
<gene>
    <name evidence="3" type="ORF">CERSUDRAFT_25315</name>
</gene>
<comment type="catalytic activity">
    <reaction evidence="1">
        <text>ATP + H2O = ADP + phosphate + H(+)</text>
        <dbReference type="Rhea" id="RHEA:13065"/>
        <dbReference type="ChEBI" id="CHEBI:15377"/>
        <dbReference type="ChEBI" id="CHEBI:15378"/>
        <dbReference type="ChEBI" id="CHEBI:30616"/>
        <dbReference type="ChEBI" id="CHEBI:43474"/>
        <dbReference type="ChEBI" id="CHEBI:456216"/>
        <dbReference type="EC" id="5.6.2.3"/>
    </reaction>
</comment>
<protein>
    <recommendedName>
        <fullName evidence="1">ATP-dependent DNA helicase</fullName>
        <ecNumber evidence="1">5.6.2.3</ecNumber>
    </recommendedName>
</protein>
<sequence>KWTLNCEQTRAFAIIVKHAMDPRSLDPDDALRMYIGGQGGTGKSTVINALREFFSARGESRHLRLCAYTGVAARNVGGVTLHAAM</sequence>
<evidence type="ECO:0000313" key="3">
    <source>
        <dbReference type="EMBL" id="EMD36528.1"/>
    </source>
</evidence>
<dbReference type="GO" id="GO:0006281">
    <property type="term" value="P:DNA repair"/>
    <property type="evidence" value="ECO:0007669"/>
    <property type="project" value="UniProtKB-KW"/>
</dbReference>
<feature type="non-terminal residue" evidence="3">
    <location>
        <position position="85"/>
    </location>
</feature>
<dbReference type="GO" id="GO:0016887">
    <property type="term" value="F:ATP hydrolysis activity"/>
    <property type="evidence" value="ECO:0007669"/>
    <property type="project" value="RHEA"/>
</dbReference>
<keyword evidence="1" id="KW-0227">DNA damage</keyword>
<dbReference type="Pfam" id="PF05970">
    <property type="entry name" value="PIF1"/>
    <property type="match status" value="1"/>
</dbReference>
<comment type="cofactor">
    <cofactor evidence="1">
        <name>Mg(2+)</name>
        <dbReference type="ChEBI" id="CHEBI:18420"/>
    </cofactor>
</comment>
<dbReference type="STRING" id="914234.M2QHL8"/>
<reference evidence="3 4" key="1">
    <citation type="journal article" date="2012" name="Proc. Natl. Acad. Sci. U.S.A.">
        <title>Comparative genomics of Ceriporiopsis subvermispora and Phanerochaete chrysosporium provide insight into selective ligninolysis.</title>
        <authorList>
            <person name="Fernandez-Fueyo E."/>
            <person name="Ruiz-Duenas F.J."/>
            <person name="Ferreira P."/>
            <person name="Floudas D."/>
            <person name="Hibbett D.S."/>
            <person name="Canessa P."/>
            <person name="Larrondo L.F."/>
            <person name="James T.Y."/>
            <person name="Seelenfreund D."/>
            <person name="Lobos S."/>
            <person name="Polanco R."/>
            <person name="Tello M."/>
            <person name="Honda Y."/>
            <person name="Watanabe T."/>
            <person name="Watanabe T."/>
            <person name="Ryu J.S."/>
            <person name="Kubicek C.P."/>
            <person name="Schmoll M."/>
            <person name="Gaskell J."/>
            <person name="Hammel K.E."/>
            <person name="St John F.J."/>
            <person name="Vanden Wymelenberg A."/>
            <person name="Sabat G."/>
            <person name="Splinter BonDurant S."/>
            <person name="Syed K."/>
            <person name="Yadav J.S."/>
            <person name="Doddapaneni H."/>
            <person name="Subramanian V."/>
            <person name="Lavin J.L."/>
            <person name="Oguiza J.A."/>
            <person name="Perez G."/>
            <person name="Pisabarro A.G."/>
            <person name="Ramirez L."/>
            <person name="Santoyo F."/>
            <person name="Master E."/>
            <person name="Coutinho P.M."/>
            <person name="Henrissat B."/>
            <person name="Lombard V."/>
            <person name="Magnuson J.K."/>
            <person name="Kuees U."/>
            <person name="Hori C."/>
            <person name="Igarashi K."/>
            <person name="Samejima M."/>
            <person name="Held B.W."/>
            <person name="Barry K.W."/>
            <person name="LaButti K.M."/>
            <person name="Lapidus A."/>
            <person name="Lindquist E.A."/>
            <person name="Lucas S.M."/>
            <person name="Riley R."/>
            <person name="Salamov A.A."/>
            <person name="Hoffmeister D."/>
            <person name="Schwenk D."/>
            <person name="Hadar Y."/>
            <person name="Yarden O."/>
            <person name="de Vries R.P."/>
            <person name="Wiebenga A."/>
            <person name="Stenlid J."/>
            <person name="Eastwood D."/>
            <person name="Grigoriev I.V."/>
            <person name="Berka R.M."/>
            <person name="Blanchette R.A."/>
            <person name="Kersten P."/>
            <person name="Martinez A.T."/>
            <person name="Vicuna R."/>
            <person name="Cullen D."/>
        </authorList>
    </citation>
    <scope>NUCLEOTIDE SEQUENCE [LARGE SCALE GENOMIC DNA]</scope>
    <source>
        <strain evidence="3 4">B</strain>
    </source>
</reference>
<dbReference type="InterPro" id="IPR010285">
    <property type="entry name" value="DNA_helicase_pif1-like_DEAD"/>
</dbReference>
<feature type="domain" description="DNA helicase Pif1-like DEAD-box helicase" evidence="2">
    <location>
        <begin position="4"/>
        <end position="84"/>
    </location>
</feature>
<dbReference type="Proteomes" id="UP000016930">
    <property type="component" value="Unassembled WGS sequence"/>
</dbReference>